<dbReference type="Proteomes" id="UP000789366">
    <property type="component" value="Unassembled WGS sequence"/>
</dbReference>
<sequence length="57" mass="6632">MSNYRNAVHPEKIVSLSDETTQIIDNINTNNINNINLKDNNTFSEIVKELYDSYNEK</sequence>
<keyword evidence="2" id="KW-1185">Reference proteome</keyword>
<name>A0ACA9P5G1_9GLOM</name>
<protein>
    <submittedName>
        <fullName evidence="1">4358_t:CDS:1</fullName>
    </submittedName>
</protein>
<accession>A0ACA9P5G1</accession>
<comment type="caution">
    <text evidence="1">The sequence shown here is derived from an EMBL/GenBank/DDBJ whole genome shotgun (WGS) entry which is preliminary data.</text>
</comment>
<proteinExistence type="predicted"/>
<dbReference type="EMBL" id="CAJVPW010021278">
    <property type="protein sequence ID" value="CAG8692698.1"/>
    <property type="molecule type" value="Genomic_DNA"/>
</dbReference>
<feature type="non-terminal residue" evidence="1">
    <location>
        <position position="57"/>
    </location>
</feature>
<gene>
    <name evidence="1" type="ORF">SPELUC_LOCUS10840</name>
</gene>
<reference evidence="1" key="1">
    <citation type="submission" date="2021-06" db="EMBL/GenBank/DDBJ databases">
        <authorList>
            <person name="Kallberg Y."/>
            <person name="Tangrot J."/>
            <person name="Rosling A."/>
        </authorList>
    </citation>
    <scope>NUCLEOTIDE SEQUENCE</scope>
    <source>
        <strain evidence="1">28 12/20/2015</strain>
    </source>
</reference>
<evidence type="ECO:0000313" key="2">
    <source>
        <dbReference type="Proteomes" id="UP000789366"/>
    </source>
</evidence>
<evidence type="ECO:0000313" key="1">
    <source>
        <dbReference type="EMBL" id="CAG8692698.1"/>
    </source>
</evidence>
<organism evidence="1 2">
    <name type="scientific">Cetraspora pellucida</name>
    <dbReference type="NCBI Taxonomy" id="1433469"/>
    <lineage>
        <taxon>Eukaryota</taxon>
        <taxon>Fungi</taxon>
        <taxon>Fungi incertae sedis</taxon>
        <taxon>Mucoromycota</taxon>
        <taxon>Glomeromycotina</taxon>
        <taxon>Glomeromycetes</taxon>
        <taxon>Diversisporales</taxon>
        <taxon>Gigasporaceae</taxon>
        <taxon>Cetraspora</taxon>
    </lineage>
</organism>